<dbReference type="Pfam" id="PF13643">
    <property type="entry name" value="DUF4145"/>
    <property type="match status" value="1"/>
</dbReference>
<dbReference type="EMBL" id="VOSB01000021">
    <property type="protein sequence ID" value="TXE16012.1"/>
    <property type="molecule type" value="Genomic_DNA"/>
</dbReference>
<evidence type="ECO:0000313" key="2">
    <source>
        <dbReference type="EMBL" id="TXE16012.1"/>
    </source>
</evidence>
<accession>A0A5C7B577</accession>
<dbReference type="OrthoDB" id="1417974at2"/>
<keyword evidence="3" id="KW-1185">Reference proteome</keyword>
<name>A0A5C7B577_9FLAO</name>
<comment type="caution">
    <text evidence="2">The sequence shown here is derived from an EMBL/GenBank/DDBJ whole genome shotgun (WGS) entry which is preliminary data.</text>
</comment>
<reference evidence="2 3" key="1">
    <citation type="submission" date="2019-08" db="EMBL/GenBank/DDBJ databases">
        <title>Genome of Psychroserpens burtonensis ACAM 167.</title>
        <authorList>
            <person name="Bowman J.P."/>
        </authorList>
    </citation>
    <scope>NUCLEOTIDE SEQUENCE [LARGE SCALE GENOMIC DNA]</scope>
    <source>
        <strain evidence="2 3">ACAM 167</strain>
    </source>
</reference>
<dbReference type="AlphaFoldDB" id="A0A5C7B577"/>
<dbReference type="Proteomes" id="UP000321938">
    <property type="component" value="Unassembled WGS sequence"/>
</dbReference>
<proteinExistence type="predicted"/>
<organism evidence="2 3">
    <name type="scientific">Psychroserpens burtonensis</name>
    <dbReference type="NCBI Taxonomy" id="49278"/>
    <lineage>
        <taxon>Bacteria</taxon>
        <taxon>Pseudomonadati</taxon>
        <taxon>Bacteroidota</taxon>
        <taxon>Flavobacteriia</taxon>
        <taxon>Flavobacteriales</taxon>
        <taxon>Flavobacteriaceae</taxon>
        <taxon>Psychroserpens</taxon>
    </lineage>
</organism>
<feature type="domain" description="DUF4145" evidence="1">
    <location>
        <begin position="94"/>
        <end position="173"/>
    </location>
</feature>
<evidence type="ECO:0000313" key="3">
    <source>
        <dbReference type="Proteomes" id="UP000321938"/>
    </source>
</evidence>
<gene>
    <name evidence="2" type="ORF">ES692_13915</name>
</gene>
<dbReference type="InterPro" id="IPR025285">
    <property type="entry name" value="DUF4145"/>
</dbReference>
<protein>
    <submittedName>
        <fullName evidence="2">DUF4145 domain-containing protein</fullName>
    </submittedName>
</protein>
<evidence type="ECO:0000259" key="1">
    <source>
        <dbReference type="Pfam" id="PF13643"/>
    </source>
</evidence>
<sequence>MKLEKYLLLDRCPHCKIDRPSLREIHSFPTSASDGSRGRIWKTYACERCGGAVTGYAWSQGGDVMKTFPESSVVDESIPKKAKAFLNQANNSLHAPSGAIMLSASAVDSMLKEKGYKDGSLYSRINLAVNDHLITENMATWAHEVRLDANDERHADDDAGLPNSNDAEKTVDFALALAEFLFVLPSKVKRGIKDATEPSE</sequence>